<dbReference type="SUPFAM" id="SSF46785">
    <property type="entry name" value="Winged helix' DNA-binding domain"/>
    <property type="match status" value="1"/>
</dbReference>
<dbReference type="InterPro" id="IPR036390">
    <property type="entry name" value="WH_DNA-bd_sf"/>
</dbReference>
<gene>
    <name evidence="6" type="ORF">SAMN05444358_10271</name>
</gene>
<organism evidence="6 7">
    <name type="scientific">Ruegeria halocynthiae</name>
    <dbReference type="NCBI Taxonomy" id="985054"/>
    <lineage>
        <taxon>Bacteria</taxon>
        <taxon>Pseudomonadati</taxon>
        <taxon>Pseudomonadota</taxon>
        <taxon>Alphaproteobacteria</taxon>
        <taxon>Rhodobacterales</taxon>
        <taxon>Roseobacteraceae</taxon>
        <taxon>Ruegeria</taxon>
    </lineage>
</organism>
<dbReference type="Pfam" id="PF03466">
    <property type="entry name" value="LysR_substrate"/>
    <property type="match status" value="1"/>
</dbReference>
<dbReference type="RefSeq" id="WP_074736606.1">
    <property type="nucleotide sequence ID" value="NZ_FNNP01000002.1"/>
</dbReference>
<dbReference type="GO" id="GO:0003700">
    <property type="term" value="F:DNA-binding transcription factor activity"/>
    <property type="evidence" value="ECO:0007669"/>
    <property type="project" value="InterPro"/>
</dbReference>
<dbReference type="InterPro" id="IPR058163">
    <property type="entry name" value="LysR-type_TF_proteobact-type"/>
</dbReference>
<keyword evidence="7" id="KW-1185">Reference proteome</keyword>
<evidence type="ECO:0000313" key="6">
    <source>
        <dbReference type="EMBL" id="SDW96932.1"/>
    </source>
</evidence>
<dbReference type="STRING" id="985054.SAMN05444358_10271"/>
<feature type="domain" description="HTH lysR-type" evidence="5">
    <location>
        <begin position="5"/>
        <end position="62"/>
    </location>
</feature>
<dbReference type="PANTHER" id="PTHR30537">
    <property type="entry name" value="HTH-TYPE TRANSCRIPTIONAL REGULATOR"/>
    <property type="match status" value="1"/>
</dbReference>
<name>A0A1H2XVD5_9RHOB</name>
<dbReference type="Gene3D" id="3.40.190.10">
    <property type="entry name" value="Periplasmic binding protein-like II"/>
    <property type="match status" value="2"/>
</dbReference>
<evidence type="ECO:0000256" key="3">
    <source>
        <dbReference type="ARBA" id="ARBA00023125"/>
    </source>
</evidence>
<keyword evidence="3" id="KW-0238">DNA-binding</keyword>
<sequence length="309" mass="34347">MILNLPYSALRAFEAVVRHSGFSPAAEELGVSQSAVSQHVRTLEEWLGRDLLVRGARQSRPTRDGEQLALAITEGLGRISDVCAQLRDRTRTDRTIVISCLPGFAFNWLFPRLLHFDLAHPDLSISIATDTGRYPFSGTDSDIGIRYGIGEYQGFQVDLLMGERLFPVCAPALLPKLTCIEDLSQHTLLVDENLHHGASSPTWEFWARQTELTLPSTVRTRRLGQSNMVVQAAIEGLGVALGRESLVIDALCDGRLVRPFPYLTQSPLSYWLVRRPETQDSPKVGEFLKWIKSEANSQPDLPPLASQSN</sequence>
<protein>
    <submittedName>
        <fullName evidence="6">Transcriptional regulator, LysR family</fullName>
    </submittedName>
</protein>
<evidence type="ECO:0000313" key="7">
    <source>
        <dbReference type="Proteomes" id="UP000183400"/>
    </source>
</evidence>
<keyword evidence="4" id="KW-0804">Transcription</keyword>
<reference evidence="7" key="1">
    <citation type="submission" date="2016-10" db="EMBL/GenBank/DDBJ databases">
        <authorList>
            <person name="Varghese N."/>
            <person name="Submissions S."/>
        </authorList>
    </citation>
    <scope>NUCLEOTIDE SEQUENCE [LARGE SCALE GENOMIC DNA]</scope>
    <source>
        <strain evidence="7">DSM 27839</strain>
    </source>
</reference>
<dbReference type="PRINTS" id="PR00039">
    <property type="entry name" value="HTHLYSR"/>
</dbReference>
<dbReference type="GO" id="GO:0006351">
    <property type="term" value="P:DNA-templated transcription"/>
    <property type="evidence" value="ECO:0007669"/>
    <property type="project" value="TreeGrafter"/>
</dbReference>
<accession>A0A1H2XVD5</accession>
<dbReference type="Pfam" id="PF00126">
    <property type="entry name" value="HTH_1"/>
    <property type="match status" value="1"/>
</dbReference>
<evidence type="ECO:0000256" key="2">
    <source>
        <dbReference type="ARBA" id="ARBA00023015"/>
    </source>
</evidence>
<evidence type="ECO:0000259" key="5">
    <source>
        <dbReference type="PROSITE" id="PS50931"/>
    </source>
</evidence>
<evidence type="ECO:0000256" key="1">
    <source>
        <dbReference type="ARBA" id="ARBA00009437"/>
    </source>
</evidence>
<dbReference type="InterPro" id="IPR036388">
    <property type="entry name" value="WH-like_DNA-bd_sf"/>
</dbReference>
<dbReference type="EMBL" id="FNNP01000002">
    <property type="protein sequence ID" value="SDW96932.1"/>
    <property type="molecule type" value="Genomic_DNA"/>
</dbReference>
<dbReference type="GO" id="GO:0043565">
    <property type="term" value="F:sequence-specific DNA binding"/>
    <property type="evidence" value="ECO:0007669"/>
    <property type="project" value="TreeGrafter"/>
</dbReference>
<dbReference type="SUPFAM" id="SSF53850">
    <property type="entry name" value="Periplasmic binding protein-like II"/>
    <property type="match status" value="1"/>
</dbReference>
<dbReference type="PROSITE" id="PS50931">
    <property type="entry name" value="HTH_LYSR"/>
    <property type="match status" value="1"/>
</dbReference>
<comment type="similarity">
    <text evidence="1">Belongs to the LysR transcriptional regulatory family.</text>
</comment>
<dbReference type="Gene3D" id="1.10.10.10">
    <property type="entry name" value="Winged helix-like DNA-binding domain superfamily/Winged helix DNA-binding domain"/>
    <property type="match status" value="1"/>
</dbReference>
<dbReference type="Proteomes" id="UP000183400">
    <property type="component" value="Unassembled WGS sequence"/>
</dbReference>
<evidence type="ECO:0000256" key="4">
    <source>
        <dbReference type="ARBA" id="ARBA00023163"/>
    </source>
</evidence>
<dbReference type="PANTHER" id="PTHR30537:SF74">
    <property type="entry name" value="HTH-TYPE TRANSCRIPTIONAL REGULATOR TRPI"/>
    <property type="match status" value="1"/>
</dbReference>
<dbReference type="InterPro" id="IPR000847">
    <property type="entry name" value="LysR_HTH_N"/>
</dbReference>
<keyword evidence="2" id="KW-0805">Transcription regulation</keyword>
<dbReference type="OrthoDB" id="9813056at2"/>
<dbReference type="CDD" id="cd08432">
    <property type="entry name" value="PBP2_GcdR_TrpI_HvrB_AmpR_like"/>
    <property type="match status" value="1"/>
</dbReference>
<dbReference type="AlphaFoldDB" id="A0A1H2XVD5"/>
<dbReference type="InterPro" id="IPR005119">
    <property type="entry name" value="LysR_subst-bd"/>
</dbReference>
<proteinExistence type="inferred from homology"/>